<accession>A0AAN9U2Z6</accession>
<reference evidence="3 4" key="1">
    <citation type="submission" date="2024-03" db="EMBL/GenBank/DDBJ databases">
        <title>Adaptation during the transition from Ophiocordyceps entomopathogen to insect associate is accompanied by gene loss and intensified selection.</title>
        <authorList>
            <person name="Ward C.M."/>
            <person name="Onetto C.A."/>
            <person name="Borneman A.R."/>
        </authorList>
    </citation>
    <scope>NUCLEOTIDE SEQUENCE [LARGE SCALE GENOMIC DNA]</scope>
    <source>
        <strain evidence="3">AWRI1</strain>
        <tissue evidence="3">Single Adult Female</tissue>
    </source>
</reference>
<dbReference type="Proteomes" id="UP001367676">
    <property type="component" value="Unassembled WGS sequence"/>
</dbReference>
<name>A0AAN9U2Z6_9HEMI</name>
<feature type="region of interest" description="Disordered" evidence="1">
    <location>
        <begin position="169"/>
        <end position="192"/>
    </location>
</feature>
<feature type="compositionally biased region" description="Basic and acidic residues" evidence="1">
    <location>
        <begin position="173"/>
        <end position="187"/>
    </location>
</feature>
<comment type="caution">
    <text evidence="3">The sequence shown here is derived from an EMBL/GenBank/DDBJ whole genome shotgun (WGS) entry which is preliminary data.</text>
</comment>
<dbReference type="Pfam" id="PF11904">
    <property type="entry name" value="ANKRD13_C"/>
    <property type="match status" value="1"/>
</dbReference>
<dbReference type="AlphaFoldDB" id="A0AAN9U2Z6"/>
<evidence type="ECO:0000313" key="4">
    <source>
        <dbReference type="Proteomes" id="UP001367676"/>
    </source>
</evidence>
<proteinExistence type="predicted"/>
<evidence type="ECO:0000256" key="1">
    <source>
        <dbReference type="SAM" id="MobiDB-lite"/>
    </source>
</evidence>
<protein>
    <recommendedName>
        <fullName evidence="2">Ankyrin repeat domain-containing protein</fullName>
    </recommendedName>
</protein>
<dbReference type="InterPro" id="IPR055285">
    <property type="entry name" value="ANKRD13_C"/>
</dbReference>
<evidence type="ECO:0000313" key="3">
    <source>
        <dbReference type="EMBL" id="KAK7605069.1"/>
    </source>
</evidence>
<gene>
    <name evidence="3" type="ORF">V9T40_006255</name>
</gene>
<feature type="domain" description="Ankyrin repeat" evidence="2">
    <location>
        <begin position="107"/>
        <end position="241"/>
    </location>
</feature>
<sequence>MNEVMRDEEVQNQITLPSPFQKEIPAAPDTNDEYYVCKEMNERWNQVADIGDSEFTDRYKRAEYSDCADKIGDEINKRMEQELWNQAEEEANAEPSADEYEPRILNTENSEEVSWSKAEKMVKNDIEFVTMSTSSITFQQLTDWFRFDKTIGRFKAKYYQVCGMKVKHRKRSEHLSEKQKQHNKNEKISTQSAIWEIVKNKKAAEKDKAAAKKSNNTDDLEADNSEADNSEADDLEADDSETDDSETDDSECTSSKPRTLNSFVGHAHPTPAYKKCFPAYAPVLGWCAQI</sequence>
<dbReference type="EMBL" id="JBBCAQ010000003">
    <property type="protein sequence ID" value="KAK7605069.1"/>
    <property type="molecule type" value="Genomic_DNA"/>
</dbReference>
<organism evidence="3 4">
    <name type="scientific">Parthenolecanium corni</name>
    <dbReference type="NCBI Taxonomy" id="536013"/>
    <lineage>
        <taxon>Eukaryota</taxon>
        <taxon>Metazoa</taxon>
        <taxon>Ecdysozoa</taxon>
        <taxon>Arthropoda</taxon>
        <taxon>Hexapoda</taxon>
        <taxon>Insecta</taxon>
        <taxon>Pterygota</taxon>
        <taxon>Neoptera</taxon>
        <taxon>Paraneoptera</taxon>
        <taxon>Hemiptera</taxon>
        <taxon>Sternorrhyncha</taxon>
        <taxon>Coccoidea</taxon>
        <taxon>Coccidae</taxon>
        <taxon>Parthenolecanium</taxon>
    </lineage>
</organism>
<feature type="region of interest" description="Disordered" evidence="1">
    <location>
        <begin position="1"/>
        <end position="27"/>
    </location>
</feature>
<evidence type="ECO:0000259" key="2">
    <source>
        <dbReference type="Pfam" id="PF11904"/>
    </source>
</evidence>
<keyword evidence="4" id="KW-1185">Reference proteome</keyword>
<feature type="compositionally biased region" description="Acidic residues" evidence="1">
    <location>
        <begin position="218"/>
        <end position="251"/>
    </location>
</feature>
<feature type="region of interest" description="Disordered" evidence="1">
    <location>
        <begin position="205"/>
        <end position="263"/>
    </location>
</feature>